<dbReference type="PANTHER" id="PTHR43451">
    <property type="entry name" value="ACETYLTRANSFERASE (GNAT) FAMILY PROTEIN"/>
    <property type="match status" value="1"/>
</dbReference>
<keyword evidence="3" id="KW-1185">Reference proteome</keyword>
<sequence length="163" mass="18068">MSYSLRLFRSIDAARLGEIFAEAVRVVGAHGYTNEQVAAWAARSPAAESRIFERISAGDRIMVAVGSDDDPVAYAILEQDGHLDHLYCHPDHTRQGLTDLLLEAAEEQARARGCSRLYTEASELARPAFERAGYIVTHRRDFSIAHAGQDVPIHNYAMEKALD</sequence>
<dbReference type="PROSITE" id="PS51186">
    <property type="entry name" value="GNAT"/>
    <property type="match status" value="1"/>
</dbReference>
<dbReference type="EC" id="2.3.1.-" evidence="2"/>
<dbReference type="SUPFAM" id="SSF55729">
    <property type="entry name" value="Acyl-CoA N-acyltransferases (Nat)"/>
    <property type="match status" value="1"/>
</dbReference>
<dbReference type="AlphaFoldDB" id="A0A9Y2F5M0"/>
<protein>
    <submittedName>
        <fullName evidence="2">GNAT family N-acetyltransferase</fullName>
        <ecNumber evidence="2">2.3.1.-</ecNumber>
    </submittedName>
</protein>
<dbReference type="Gene3D" id="3.40.630.30">
    <property type="match status" value="1"/>
</dbReference>
<dbReference type="InterPro" id="IPR052564">
    <property type="entry name" value="N-acetyltrans/Recomb-assoc"/>
</dbReference>
<dbReference type="InterPro" id="IPR000182">
    <property type="entry name" value="GNAT_dom"/>
</dbReference>
<dbReference type="CDD" id="cd04301">
    <property type="entry name" value="NAT_SF"/>
    <property type="match status" value="1"/>
</dbReference>
<dbReference type="RefSeq" id="WP_285975263.1">
    <property type="nucleotide sequence ID" value="NZ_CP127221.1"/>
</dbReference>
<dbReference type="KEGG" id="arue:QQX03_08175"/>
<dbReference type="InterPro" id="IPR016181">
    <property type="entry name" value="Acyl_CoA_acyltransferase"/>
</dbReference>
<accession>A0A9Y2F5M0</accession>
<gene>
    <name evidence="2" type="ORF">QQX03_08175</name>
</gene>
<dbReference type="GO" id="GO:0016747">
    <property type="term" value="F:acyltransferase activity, transferring groups other than amino-acyl groups"/>
    <property type="evidence" value="ECO:0007669"/>
    <property type="project" value="InterPro"/>
</dbReference>
<feature type="domain" description="N-acetyltransferase" evidence="1">
    <location>
        <begin position="3"/>
        <end position="163"/>
    </location>
</feature>
<evidence type="ECO:0000313" key="2">
    <source>
        <dbReference type="EMBL" id="WIW94947.1"/>
    </source>
</evidence>
<name>A0A9Y2F5M0_9SPHN</name>
<reference evidence="2 3" key="1">
    <citation type="submission" date="2023-06" db="EMBL/GenBank/DDBJ databases">
        <title>Altererythrobacter rubellus NBRC 112769 genome.</title>
        <authorList>
            <person name="Zhang K."/>
        </authorList>
    </citation>
    <scope>NUCLEOTIDE SEQUENCE [LARGE SCALE GENOMIC DNA]</scope>
    <source>
        <strain evidence="2 3">NBRC 112769</strain>
    </source>
</reference>
<proteinExistence type="predicted"/>
<evidence type="ECO:0000259" key="1">
    <source>
        <dbReference type="PROSITE" id="PS51186"/>
    </source>
</evidence>
<dbReference type="EMBL" id="CP127221">
    <property type="protein sequence ID" value="WIW94947.1"/>
    <property type="molecule type" value="Genomic_DNA"/>
</dbReference>
<keyword evidence="2" id="KW-0012">Acyltransferase</keyword>
<dbReference type="Pfam" id="PF13673">
    <property type="entry name" value="Acetyltransf_10"/>
    <property type="match status" value="1"/>
</dbReference>
<dbReference type="PANTHER" id="PTHR43451:SF1">
    <property type="entry name" value="ACETYLTRANSFERASE"/>
    <property type="match status" value="1"/>
</dbReference>
<keyword evidence="2" id="KW-0808">Transferase</keyword>
<evidence type="ECO:0000313" key="3">
    <source>
        <dbReference type="Proteomes" id="UP001231445"/>
    </source>
</evidence>
<dbReference type="Proteomes" id="UP001231445">
    <property type="component" value="Chromosome"/>
</dbReference>
<organism evidence="2 3">
    <name type="scientific">Altererythrobacter rubellus</name>
    <dbReference type="NCBI Taxonomy" id="2173831"/>
    <lineage>
        <taxon>Bacteria</taxon>
        <taxon>Pseudomonadati</taxon>
        <taxon>Pseudomonadota</taxon>
        <taxon>Alphaproteobacteria</taxon>
        <taxon>Sphingomonadales</taxon>
        <taxon>Erythrobacteraceae</taxon>
        <taxon>Altererythrobacter</taxon>
    </lineage>
</organism>